<comment type="caution">
    <text evidence="6">The sequence shown here is derived from an EMBL/GenBank/DDBJ whole genome shotgun (WGS) entry which is preliminary data.</text>
</comment>
<accession>A0ABQ5UIH5</accession>
<dbReference type="Proteomes" id="UP001161406">
    <property type="component" value="Unassembled WGS sequence"/>
</dbReference>
<dbReference type="PROSITE" id="PS50893">
    <property type="entry name" value="ABC_TRANSPORTER_2"/>
    <property type="match status" value="1"/>
</dbReference>
<dbReference type="PANTHER" id="PTHR46743:SF2">
    <property type="entry name" value="TEICHOIC ACIDS EXPORT ATP-BINDING PROTEIN TAGH"/>
    <property type="match status" value="1"/>
</dbReference>
<dbReference type="SMART" id="SM00382">
    <property type="entry name" value="AAA"/>
    <property type="match status" value="1"/>
</dbReference>
<keyword evidence="3" id="KW-0547">Nucleotide-binding</keyword>
<evidence type="ECO:0000256" key="1">
    <source>
        <dbReference type="ARBA" id="ARBA00005417"/>
    </source>
</evidence>
<dbReference type="EMBL" id="BSNG01000001">
    <property type="protein sequence ID" value="GLQ11256.1"/>
    <property type="molecule type" value="Genomic_DNA"/>
</dbReference>
<proteinExistence type="inferred from homology"/>
<dbReference type="Pfam" id="PF00005">
    <property type="entry name" value="ABC_tran"/>
    <property type="match status" value="1"/>
</dbReference>
<dbReference type="InterPro" id="IPR050683">
    <property type="entry name" value="Bact_Polysacc_Export_ATP-bd"/>
</dbReference>
<dbReference type="InterPro" id="IPR003593">
    <property type="entry name" value="AAA+_ATPase"/>
</dbReference>
<evidence type="ECO:0000256" key="3">
    <source>
        <dbReference type="ARBA" id="ARBA00022741"/>
    </source>
</evidence>
<feature type="domain" description="ABC transporter" evidence="5">
    <location>
        <begin position="31"/>
        <end position="251"/>
    </location>
</feature>
<keyword evidence="2" id="KW-0813">Transport</keyword>
<reference evidence="6" key="1">
    <citation type="journal article" date="2014" name="Int. J. Syst. Evol. Microbiol.">
        <title>Complete genome of a new Firmicutes species belonging to the dominant human colonic microbiota ('Ruminococcus bicirculans') reveals two chromosomes and a selective capacity to utilize plant glucans.</title>
        <authorList>
            <consortium name="NISC Comparative Sequencing Program"/>
            <person name="Wegmann U."/>
            <person name="Louis P."/>
            <person name="Goesmann A."/>
            <person name="Henrissat B."/>
            <person name="Duncan S.H."/>
            <person name="Flint H.J."/>
        </authorList>
    </citation>
    <scope>NUCLEOTIDE SEQUENCE</scope>
    <source>
        <strain evidence="6">NBRC 103855</strain>
    </source>
</reference>
<evidence type="ECO:0000313" key="7">
    <source>
        <dbReference type="Proteomes" id="UP001161406"/>
    </source>
</evidence>
<evidence type="ECO:0000256" key="4">
    <source>
        <dbReference type="ARBA" id="ARBA00022840"/>
    </source>
</evidence>
<sequence length="265" mass="29269">MASIDIKDASVSYFLRKRGGAVEKKLSRGAVGARIVVGERYLEINALRNISLSLKTGDRVGLIGINGSGKSTLLKLCSGALAVQSGSIDIDGRVSPQFALGSGIKPNLTGRRNAELKCLYMGTSQRSIQQSVEEVKELSDLGGYFELPVHTYSAGMKSRLVMSLMNLVHADILIMDEWINAADASVNKTVNELQARLIKSASILVLASHSQRVLRDWTDSLLWLDQGEVKAYGPFREVFREYKRWTEKGLDERPIPVRRAQPKSY</sequence>
<dbReference type="InterPro" id="IPR027417">
    <property type="entry name" value="P-loop_NTPase"/>
</dbReference>
<dbReference type="InterPro" id="IPR003439">
    <property type="entry name" value="ABC_transporter-like_ATP-bd"/>
</dbReference>
<evidence type="ECO:0000256" key="2">
    <source>
        <dbReference type="ARBA" id="ARBA00022448"/>
    </source>
</evidence>
<evidence type="ECO:0000313" key="6">
    <source>
        <dbReference type="EMBL" id="GLQ11256.1"/>
    </source>
</evidence>
<keyword evidence="7" id="KW-1185">Reference proteome</keyword>
<evidence type="ECO:0000259" key="5">
    <source>
        <dbReference type="PROSITE" id="PS50893"/>
    </source>
</evidence>
<dbReference type="CDD" id="cd03220">
    <property type="entry name" value="ABC_KpsT_Wzt"/>
    <property type="match status" value="1"/>
</dbReference>
<organism evidence="6 7">
    <name type="scientific">Devosia yakushimensis</name>
    <dbReference type="NCBI Taxonomy" id="470028"/>
    <lineage>
        <taxon>Bacteria</taxon>
        <taxon>Pseudomonadati</taxon>
        <taxon>Pseudomonadota</taxon>
        <taxon>Alphaproteobacteria</taxon>
        <taxon>Hyphomicrobiales</taxon>
        <taxon>Devosiaceae</taxon>
        <taxon>Devosia</taxon>
    </lineage>
</organism>
<comment type="similarity">
    <text evidence="1">Belongs to the ABC transporter superfamily.</text>
</comment>
<dbReference type="PANTHER" id="PTHR46743">
    <property type="entry name" value="TEICHOIC ACIDS EXPORT ATP-BINDING PROTEIN TAGH"/>
    <property type="match status" value="1"/>
</dbReference>
<keyword evidence="4 6" id="KW-0067">ATP-binding</keyword>
<dbReference type="Gene3D" id="3.40.50.300">
    <property type="entry name" value="P-loop containing nucleotide triphosphate hydrolases"/>
    <property type="match status" value="1"/>
</dbReference>
<dbReference type="RefSeq" id="WP_284392553.1">
    <property type="nucleotide sequence ID" value="NZ_BSNG01000001.1"/>
</dbReference>
<gene>
    <name evidence="6" type="ORF">GCM10007913_31880</name>
</gene>
<protein>
    <submittedName>
        <fullName evidence="6">ABC transporter ATP-binding protein</fullName>
    </submittedName>
</protein>
<dbReference type="SUPFAM" id="SSF52540">
    <property type="entry name" value="P-loop containing nucleoside triphosphate hydrolases"/>
    <property type="match status" value="1"/>
</dbReference>
<dbReference type="InterPro" id="IPR015860">
    <property type="entry name" value="ABC_transpr_TagH-like"/>
</dbReference>
<name>A0ABQ5UIH5_9HYPH</name>
<dbReference type="GO" id="GO:0005524">
    <property type="term" value="F:ATP binding"/>
    <property type="evidence" value="ECO:0007669"/>
    <property type="project" value="UniProtKB-KW"/>
</dbReference>
<reference evidence="6" key="2">
    <citation type="submission" date="2023-01" db="EMBL/GenBank/DDBJ databases">
        <title>Draft genome sequence of Devosia yakushimensis strain NBRC 103855.</title>
        <authorList>
            <person name="Sun Q."/>
            <person name="Mori K."/>
        </authorList>
    </citation>
    <scope>NUCLEOTIDE SEQUENCE</scope>
    <source>
        <strain evidence="6">NBRC 103855</strain>
    </source>
</reference>